<keyword evidence="1" id="KW-0812">Transmembrane</keyword>
<keyword evidence="1" id="KW-0472">Membrane</keyword>
<proteinExistence type="predicted"/>
<organism evidence="2 3">
    <name type="scientific">Haloprofundus marisrubri</name>
    <dbReference type="NCBI Taxonomy" id="1514971"/>
    <lineage>
        <taxon>Archaea</taxon>
        <taxon>Methanobacteriati</taxon>
        <taxon>Methanobacteriota</taxon>
        <taxon>Stenosarchaea group</taxon>
        <taxon>Halobacteria</taxon>
        <taxon>Halobacteriales</taxon>
        <taxon>Haloferacaceae</taxon>
        <taxon>Haloprofundus</taxon>
    </lineage>
</organism>
<dbReference type="EMBL" id="LOPU01000018">
    <property type="protein sequence ID" value="KTG10317.1"/>
    <property type="molecule type" value="Genomic_DNA"/>
</dbReference>
<reference evidence="2 3" key="1">
    <citation type="submission" date="2015-12" db="EMBL/GenBank/DDBJ databases">
        <title>Haloprofundus marisrubri gen. nov., sp. nov., an extremely halophilic archaeon isolated from the Discovery deep brine-seawater interface in the Red Sea.</title>
        <authorList>
            <person name="Zhang G."/>
            <person name="Stingl U."/>
            <person name="Rashid M."/>
        </authorList>
    </citation>
    <scope>NUCLEOTIDE SEQUENCE [LARGE SCALE GENOMIC DNA]</scope>
    <source>
        <strain evidence="2 3">SB9</strain>
    </source>
</reference>
<dbReference type="STRING" id="1514971.AUR64_12130"/>
<gene>
    <name evidence="2" type="ORF">AUR64_12130</name>
</gene>
<accession>A0A0W1RA21</accession>
<evidence type="ECO:0000313" key="3">
    <source>
        <dbReference type="Proteomes" id="UP000054387"/>
    </source>
</evidence>
<protein>
    <submittedName>
        <fullName evidence="2">Uncharacterized protein</fullName>
    </submittedName>
</protein>
<evidence type="ECO:0000256" key="1">
    <source>
        <dbReference type="SAM" id="Phobius"/>
    </source>
</evidence>
<keyword evidence="3" id="KW-1185">Reference proteome</keyword>
<sequence>MDIRTVNAETRTAAKDFVGWLLVSALLFAGAAAFRLPLRNVAAVVVVFLSIRLVELLVAGFDLPRQLVRIYPGVLLALGGIYLAVTGESPALAAFCAFAAGWMLRGDLPPLWRDRGDSTS</sequence>
<feature type="transmembrane region" description="Helical" evidence="1">
    <location>
        <begin position="81"/>
        <end position="104"/>
    </location>
</feature>
<name>A0A0W1RA21_9EURY</name>
<feature type="transmembrane region" description="Helical" evidence="1">
    <location>
        <begin position="41"/>
        <end position="61"/>
    </location>
</feature>
<keyword evidence="1" id="KW-1133">Transmembrane helix</keyword>
<feature type="transmembrane region" description="Helical" evidence="1">
    <location>
        <begin position="17"/>
        <end position="34"/>
    </location>
</feature>
<dbReference type="AlphaFoldDB" id="A0A0W1RA21"/>
<dbReference type="Proteomes" id="UP000054387">
    <property type="component" value="Unassembled WGS sequence"/>
</dbReference>
<evidence type="ECO:0000313" key="2">
    <source>
        <dbReference type="EMBL" id="KTG10317.1"/>
    </source>
</evidence>
<comment type="caution">
    <text evidence="2">The sequence shown here is derived from an EMBL/GenBank/DDBJ whole genome shotgun (WGS) entry which is preliminary data.</text>
</comment>